<dbReference type="PANTHER" id="PTHR42944:SF1">
    <property type="entry name" value="ADENINE DNA GLYCOSYLASE"/>
    <property type="match status" value="1"/>
</dbReference>
<dbReference type="Proteomes" id="UP001227230">
    <property type="component" value="Chromosome 5"/>
</dbReference>
<dbReference type="Pfam" id="PF14815">
    <property type="entry name" value="NUDIX_4"/>
    <property type="match status" value="1"/>
</dbReference>
<dbReference type="SUPFAM" id="SSF48150">
    <property type="entry name" value="DNA-glycosylase"/>
    <property type="match status" value="1"/>
</dbReference>
<dbReference type="SMART" id="SM00525">
    <property type="entry name" value="FES"/>
    <property type="match status" value="1"/>
</dbReference>
<protein>
    <recommendedName>
        <fullName evidence="3 12">Adenine DNA glycosylase</fullName>
        <ecNumber evidence="2 12">3.2.2.31</ecNumber>
    </recommendedName>
</protein>
<evidence type="ECO:0000256" key="11">
    <source>
        <dbReference type="ARBA" id="ARBA00023295"/>
    </source>
</evidence>
<keyword evidence="10" id="KW-0234">DNA repair</keyword>
<evidence type="ECO:0000256" key="5">
    <source>
        <dbReference type="ARBA" id="ARBA00022723"/>
    </source>
</evidence>
<dbReference type="Pfam" id="PF10576">
    <property type="entry name" value="EndIII_4Fe-2S"/>
    <property type="match status" value="1"/>
</dbReference>
<evidence type="ECO:0000256" key="2">
    <source>
        <dbReference type="ARBA" id="ARBA00012045"/>
    </source>
</evidence>
<organism evidence="14 15">
    <name type="scientific">Vitis vinifera</name>
    <name type="common">Grape</name>
    <dbReference type="NCBI Taxonomy" id="29760"/>
    <lineage>
        <taxon>Eukaryota</taxon>
        <taxon>Viridiplantae</taxon>
        <taxon>Streptophyta</taxon>
        <taxon>Embryophyta</taxon>
        <taxon>Tracheophyta</taxon>
        <taxon>Spermatophyta</taxon>
        <taxon>Magnoliopsida</taxon>
        <taxon>eudicotyledons</taxon>
        <taxon>Gunneridae</taxon>
        <taxon>Pentapetalae</taxon>
        <taxon>rosids</taxon>
        <taxon>Vitales</taxon>
        <taxon>Vitaceae</taxon>
        <taxon>Viteae</taxon>
        <taxon>Vitis</taxon>
    </lineage>
</organism>
<keyword evidence="4" id="KW-0004">4Fe-4S</keyword>
<proteinExistence type="inferred from homology"/>
<feature type="domain" description="Adenine DNA glycosylase C-terminal" evidence="13">
    <location>
        <begin position="75"/>
        <end position="186"/>
    </location>
</feature>
<dbReference type="InterPro" id="IPR044298">
    <property type="entry name" value="MIG/MutY"/>
</dbReference>
<evidence type="ECO:0000256" key="12">
    <source>
        <dbReference type="RuleBase" id="RU365096"/>
    </source>
</evidence>
<dbReference type="SUPFAM" id="SSF55811">
    <property type="entry name" value="Nudix"/>
    <property type="match status" value="1"/>
</dbReference>
<dbReference type="Gene3D" id="1.10.1670.10">
    <property type="entry name" value="Helix-hairpin-Helix base-excision DNA repair enzymes (C-terminal)"/>
    <property type="match status" value="1"/>
</dbReference>
<evidence type="ECO:0000313" key="14">
    <source>
        <dbReference type="EMBL" id="WJZ88370.1"/>
    </source>
</evidence>
<dbReference type="InterPro" id="IPR029119">
    <property type="entry name" value="MutY_C"/>
</dbReference>
<evidence type="ECO:0000256" key="10">
    <source>
        <dbReference type="ARBA" id="ARBA00023204"/>
    </source>
</evidence>
<name>A0ABY9C2D1_VITVI</name>
<keyword evidence="15" id="KW-1185">Reference proteome</keyword>
<evidence type="ECO:0000256" key="4">
    <source>
        <dbReference type="ARBA" id="ARBA00022485"/>
    </source>
</evidence>
<dbReference type="EMBL" id="CP126652">
    <property type="protein sequence ID" value="WJZ88370.1"/>
    <property type="molecule type" value="Genomic_DNA"/>
</dbReference>
<keyword evidence="7" id="KW-0378">Hydrolase</keyword>
<keyword evidence="11 12" id="KW-0326">Glycosidase</keyword>
<dbReference type="EC" id="3.2.2.31" evidence="2 12"/>
<reference evidence="14 15" key="1">
    <citation type="journal article" date="2023" name="Hortic Res">
        <title>The complete reference genome for grapevine (Vitis vinifera L.) genetics and breeding.</title>
        <authorList>
            <person name="Shi X."/>
            <person name="Cao S."/>
            <person name="Wang X."/>
            <person name="Huang S."/>
            <person name="Wang Y."/>
            <person name="Liu Z."/>
            <person name="Liu W."/>
            <person name="Leng X."/>
            <person name="Peng Y."/>
            <person name="Wang N."/>
            <person name="Wang Y."/>
            <person name="Ma Z."/>
            <person name="Xu X."/>
            <person name="Zhang F."/>
            <person name="Xue H."/>
            <person name="Zhong H."/>
            <person name="Wang Y."/>
            <person name="Zhang K."/>
            <person name="Velt A."/>
            <person name="Avia K."/>
            <person name="Holtgrawe D."/>
            <person name="Grimplet J."/>
            <person name="Matus J.T."/>
            <person name="Ware D."/>
            <person name="Wu X."/>
            <person name="Wang H."/>
            <person name="Liu C."/>
            <person name="Fang Y."/>
            <person name="Rustenholz C."/>
            <person name="Cheng Z."/>
            <person name="Xiao H."/>
            <person name="Zhou Y."/>
        </authorList>
    </citation>
    <scope>NUCLEOTIDE SEQUENCE [LARGE SCALE GENOMIC DNA]</scope>
    <source>
        <strain evidence="15">cv. Pinot noir / PN40024</strain>
        <tissue evidence="14">Leaf</tissue>
    </source>
</reference>
<dbReference type="CDD" id="cd03431">
    <property type="entry name" value="NUDIX_DNA_Glycosylase_C-MutY"/>
    <property type="match status" value="1"/>
</dbReference>
<evidence type="ECO:0000259" key="13">
    <source>
        <dbReference type="Pfam" id="PF14815"/>
    </source>
</evidence>
<dbReference type="InterPro" id="IPR023170">
    <property type="entry name" value="HhH_base_excis_C"/>
</dbReference>
<keyword evidence="5" id="KW-0479">Metal-binding</keyword>
<dbReference type="InterPro" id="IPR003651">
    <property type="entry name" value="Endonuclease3_FeS-loop_motif"/>
</dbReference>
<evidence type="ECO:0000256" key="8">
    <source>
        <dbReference type="ARBA" id="ARBA00023004"/>
    </source>
</evidence>
<comment type="similarity">
    <text evidence="12">Belongs to the Nth/MutY family.</text>
</comment>
<dbReference type="PANTHER" id="PTHR42944">
    <property type="entry name" value="ADENINE DNA GLYCOSYLASE"/>
    <property type="match status" value="1"/>
</dbReference>
<comment type="function">
    <text evidence="12">Adenine glycosylase active on G-A mispairs.</text>
</comment>
<dbReference type="Gene3D" id="3.90.79.10">
    <property type="entry name" value="Nucleoside Triphosphate Pyrophosphohydrolase"/>
    <property type="match status" value="1"/>
</dbReference>
<comment type="catalytic activity">
    <reaction evidence="1 12">
        <text>Hydrolyzes free adenine bases from 7,8-dihydro-8-oxoguanine:adenine mismatched double-stranded DNA, leaving an apurinic site.</text>
        <dbReference type="EC" id="3.2.2.31"/>
    </reaction>
</comment>
<keyword evidence="9" id="KW-0411">Iron-sulfur</keyword>
<evidence type="ECO:0000256" key="9">
    <source>
        <dbReference type="ARBA" id="ARBA00023014"/>
    </source>
</evidence>
<evidence type="ECO:0000313" key="15">
    <source>
        <dbReference type="Proteomes" id="UP001227230"/>
    </source>
</evidence>
<dbReference type="InterPro" id="IPR015797">
    <property type="entry name" value="NUDIX_hydrolase-like_dom_sf"/>
</dbReference>
<keyword evidence="8 12" id="KW-0408">Iron</keyword>
<keyword evidence="6 12" id="KW-0227">DNA damage</keyword>
<gene>
    <name evidence="14" type="ORF">VitviT2T_007675</name>
</gene>
<evidence type="ECO:0000256" key="7">
    <source>
        <dbReference type="ARBA" id="ARBA00022801"/>
    </source>
</evidence>
<comment type="cofactor">
    <cofactor evidence="12">
        <name>[4Fe-4S] cluster</name>
        <dbReference type="ChEBI" id="CHEBI:49883"/>
    </cofactor>
    <text evidence="12">Binds 1 [4Fe-4S] cluster.</text>
</comment>
<dbReference type="InterPro" id="IPR011257">
    <property type="entry name" value="DNA_glycosylase"/>
</dbReference>
<evidence type="ECO:0000256" key="1">
    <source>
        <dbReference type="ARBA" id="ARBA00000843"/>
    </source>
</evidence>
<evidence type="ECO:0000256" key="3">
    <source>
        <dbReference type="ARBA" id="ARBA00022023"/>
    </source>
</evidence>
<evidence type="ECO:0000256" key="6">
    <source>
        <dbReference type="ARBA" id="ARBA00022763"/>
    </source>
</evidence>
<accession>A0ABY9C2D1</accession>
<sequence>MELGTTICTPLNPSCSACPVSDQCSALSMSESHISIFVIDYPVKVIKAKKRHDFSVVSVVKILEEQDISKGSQYNSRFLLVKRPNKGLLVDLWEFPSVLLDGETDRATRRKTIDHFLKSFKLDTEKNCSIVSREDVGECVHVFTHIHLKMYAELLVLHLKGGMKISYENEDKETMTWRWIDSEAFQAWD</sequence>